<dbReference type="PANTHER" id="PTHR47099">
    <property type="entry name" value="METHYLCOBAMIDE:COM METHYLTRANSFERASE MTBA"/>
    <property type="match status" value="1"/>
</dbReference>
<dbReference type="GO" id="GO:0004853">
    <property type="term" value="F:uroporphyrinogen decarboxylase activity"/>
    <property type="evidence" value="ECO:0007669"/>
    <property type="project" value="InterPro"/>
</dbReference>
<reference evidence="2 3" key="1">
    <citation type="submission" date="2016-10" db="EMBL/GenBank/DDBJ databases">
        <authorList>
            <person name="de Groot N.N."/>
        </authorList>
    </citation>
    <scope>NUCLEOTIDE SEQUENCE [LARGE SCALE GENOMIC DNA]</scope>
    <source>
        <strain evidence="2 3">DSM 20678</strain>
    </source>
</reference>
<evidence type="ECO:0000259" key="1">
    <source>
        <dbReference type="Pfam" id="PF01208"/>
    </source>
</evidence>
<accession>A0A1I5Y9X2</accession>
<protein>
    <submittedName>
        <fullName evidence="2">Uroporphyrinogen decarboxylase (URO-D)</fullName>
    </submittedName>
</protein>
<dbReference type="Proteomes" id="UP000198577">
    <property type="component" value="Unassembled WGS sequence"/>
</dbReference>
<name>A0A1I5Y9X2_9FIRM</name>
<dbReference type="PANTHER" id="PTHR47099:SF1">
    <property type="entry name" value="METHYLCOBAMIDE:COM METHYLTRANSFERASE MTBA"/>
    <property type="match status" value="1"/>
</dbReference>
<dbReference type="InterPro" id="IPR052024">
    <property type="entry name" value="Methanogen_methyltrans"/>
</dbReference>
<sequence length="340" mass="39652">MNSKEIVLRTLNYEEPERVARSFWDSDLVWCSNTVKTHATEWKKVGDNRWERIDEWGNVWARLDSTSKGEVIKGVLEDIEDYTAYEFPDFSNPDDYQIVKKCKAEHPDKWIIGSMPGFTFNIARKLFKLENYFVKLMLETEKMHRLHDKIDEMLVDMITNYARAGVDSIMFPEDWGTQTQLFINPKLWYEEFYPRFQKLCAVAHECGIKVFMHSCGAIGAIIPGLIEAGVDLLQFDQPTLHGIDTLASYQEKAKITFWCPVDIQRTLQTRNEEKIRAEARELLDKLWRGRGGFIAGYYSDNASIGLDPKWQECACDEFVKRGRRENYISLDKIQSDRDLA</sequence>
<dbReference type="EMBL" id="FOXR01000040">
    <property type="protein sequence ID" value="SFQ41005.1"/>
    <property type="molecule type" value="Genomic_DNA"/>
</dbReference>
<dbReference type="AlphaFoldDB" id="A0A1I5Y9X2"/>
<dbReference type="OrthoDB" id="9780425at2"/>
<dbReference type="InterPro" id="IPR038071">
    <property type="entry name" value="UROD/MetE-like_sf"/>
</dbReference>
<dbReference type="Pfam" id="PF01208">
    <property type="entry name" value="URO-D"/>
    <property type="match status" value="1"/>
</dbReference>
<dbReference type="GO" id="GO:0006779">
    <property type="term" value="P:porphyrin-containing compound biosynthetic process"/>
    <property type="evidence" value="ECO:0007669"/>
    <property type="project" value="InterPro"/>
</dbReference>
<evidence type="ECO:0000313" key="2">
    <source>
        <dbReference type="EMBL" id="SFQ41005.1"/>
    </source>
</evidence>
<gene>
    <name evidence="2" type="ORF">SAMN05444406_14010</name>
</gene>
<keyword evidence="3" id="KW-1185">Reference proteome</keyword>
<dbReference type="SUPFAM" id="SSF51726">
    <property type="entry name" value="UROD/MetE-like"/>
    <property type="match status" value="1"/>
</dbReference>
<feature type="domain" description="Uroporphyrinogen decarboxylase (URO-D)" evidence="1">
    <location>
        <begin position="76"/>
        <end position="295"/>
    </location>
</feature>
<evidence type="ECO:0000313" key="3">
    <source>
        <dbReference type="Proteomes" id="UP000198577"/>
    </source>
</evidence>
<dbReference type="Gene3D" id="3.20.20.210">
    <property type="match status" value="1"/>
</dbReference>
<proteinExistence type="predicted"/>
<dbReference type="STRING" id="937334.SAMN05444406_14010"/>
<dbReference type="InterPro" id="IPR000257">
    <property type="entry name" value="Uroporphyrinogen_deCOase"/>
</dbReference>
<organism evidence="2 3">
    <name type="scientific">Caldicoprobacter faecalis</name>
    <dbReference type="NCBI Taxonomy" id="937334"/>
    <lineage>
        <taxon>Bacteria</taxon>
        <taxon>Bacillati</taxon>
        <taxon>Bacillota</taxon>
        <taxon>Clostridia</taxon>
        <taxon>Caldicoprobacterales</taxon>
        <taxon>Caldicoprobacteraceae</taxon>
        <taxon>Caldicoprobacter</taxon>
    </lineage>
</organism>
<dbReference type="RefSeq" id="WP_092282764.1">
    <property type="nucleotide sequence ID" value="NZ_FOXR01000040.1"/>
</dbReference>